<evidence type="ECO:0000256" key="4">
    <source>
        <dbReference type="ARBA" id="ARBA00022490"/>
    </source>
</evidence>
<dbReference type="EC" id="5.3.1.9" evidence="8"/>
<dbReference type="NCBIfam" id="NF010697">
    <property type="entry name" value="PRK14097.1"/>
    <property type="match status" value="1"/>
</dbReference>
<proteinExistence type="inferred from homology"/>
<dbReference type="HAMAP" id="MF_00473">
    <property type="entry name" value="G6P_isomerase"/>
    <property type="match status" value="1"/>
</dbReference>
<dbReference type="InterPro" id="IPR046348">
    <property type="entry name" value="SIS_dom_sf"/>
</dbReference>
<evidence type="ECO:0000313" key="10">
    <source>
        <dbReference type="EMBL" id="SHI10784.1"/>
    </source>
</evidence>
<sequence>MIKTDLTGALSFIDEKELPGAEDKKALTDLLDGKIGRGGAGWLRLPEDYSDAVSAAIRSAAYQIADNSEVLVVIGIGGSYLGARAALDLLRTPYYNQIKKRTPDIYFAGNNLSGEYLEQVIALIGGRNFSVNYVSKSGATMEPSAAFRVFKNLLDSKYGAEGARKRIYTTTDGEKGKLRQLTDRKGYTSFAIPDDIGGRYSVLTAVGLLPAAVAGIDIDELMSGARDIMNKDKDDVLQYASARQALYRQGKKIEILGCFEPSFRSMGEWWKQLFGESEGKDGRGIFPVYTEFTTDLHSLGQYIQSGERSLFETFVSIEKTSAAIRVPKDGELEDGLETLAGRELQELNRAAFAATKAAHNDGGVPVIQLDVPQLSPYYFGALVQFFELSCAVSALISKVNPFDQPGVEAYKKNMYAILGLQK</sequence>
<dbReference type="InterPro" id="IPR035482">
    <property type="entry name" value="SIS_PGI_2"/>
</dbReference>
<dbReference type="RefSeq" id="WP_073079466.1">
    <property type="nucleotide sequence ID" value="NZ_FQXV01000008.1"/>
</dbReference>
<dbReference type="PROSITE" id="PS00765">
    <property type="entry name" value="P_GLUCOSE_ISOMERASE_1"/>
    <property type="match status" value="1"/>
</dbReference>
<dbReference type="PANTHER" id="PTHR11469">
    <property type="entry name" value="GLUCOSE-6-PHOSPHATE ISOMERASE"/>
    <property type="match status" value="1"/>
</dbReference>
<dbReference type="GO" id="GO:0005829">
    <property type="term" value="C:cytosol"/>
    <property type="evidence" value="ECO:0007669"/>
    <property type="project" value="TreeGrafter"/>
</dbReference>
<comment type="function">
    <text evidence="8">Catalyzes the reversible isomerization of glucose-6-phosphate to fructose-6-phosphate.</text>
</comment>
<dbReference type="InterPro" id="IPR018189">
    <property type="entry name" value="Phosphoglucose_isomerase_CS"/>
</dbReference>
<dbReference type="GO" id="GO:0004347">
    <property type="term" value="F:glucose-6-phosphate isomerase activity"/>
    <property type="evidence" value="ECO:0007669"/>
    <property type="project" value="UniProtKB-UniRule"/>
</dbReference>
<keyword evidence="4 8" id="KW-0963">Cytoplasm</keyword>
<gene>
    <name evidence="8" type="primary">pgi</name>
    <name evidence="10" type="ORF">SAMN02745823_02480</name>
</gene>
<dbReference type="Pfam" id="PF00342">
    <property type="entry name" value="PGI"/>
    <property type="match status" value="1"/>
</dbReference>
<dbReference type="GO" id="GO:0097367">
    <property type="term" value="F:carbohydrate derivative binding"/>
    <property type="evidence" value="ECO:0007669"/>
    <property type="project" value="InterPro"/>
</dbReference>
<dbReference type="UniPathway" id="UPA00138"/>
<dbReference type="CDD" id="cd05015">
    <property type="entry name" value="SIS_PGI_1"/>
    <property type="match status" value="1"/>
</dbReference>
<keyword evidence="3 8" id="KW-0312">Gluconeogenesis</keyword>
<dbReference type="Gene3D" id="3.40.50.10490">
    <property type="entry name" value="Glucose-6-phosphate isomerase like protein, domain 1"/>
    <property type="match status" value="2"/>
</dbReference>
<dbReference type="GO" id="GO:0051156">
    <property type="term" value="P:glucose 6-phosphate metabolic process"/>
    <property type="evidence" value="ECO:0007669"/>
    <property type="project" value="TreeGrafter"/>
</dbReference>
<evidence type="ECO:0000256" key="6">
    <source>
        <dbReference type="ARBA" id="ARBA00023235"/>
    </source>
</evidence>
<dbReference type="CDD" id="cd05016">
    <property type="entry name" value="SIS_PGI_2"/>
    <property type="match status" value="1"/>
</dbReference>
<dbReference type="InterPro" id="IPR035476">
    <property type="entry name" value="SIS_PGI_1"/>
</dbReference>
<comment type="subcellular location">
    <subcellularLocation>
        <location evidence="8">Cytoplasm</location>
    </subcellularLocation>
</comment>
<evidence type="ECO:0000313" key="11">
    <source>
        <dbReference type="Proteomes" id="UP000183995"/>
    </source>
</evidence>
<dbReference type="AlphaFoldDB" id="A0A1M5YFW8"/>
<comment type="pathway">
    <text evidence="8">Carbohydrate biosynthesis; gluconeogenesis.</text>
</comment>
<dbReference type="GO" id="GO:0006094">
    <property type="term" value="P:gluconeogenesis"/>
    <property type="evidence" value="ECO:0007669"/>
    <property type="project" value="UniProtKB-UniRule"/>
</dbReference>
<evidence type="ECO:0000256" key="9">
    <source>
        <dbReference type="RuleBase" id="RU000612"/>
    </source>
</evidence>
<evidence type="ECO:0000256" key="3">
    <source>
        <dbReference type="ARBA" id="ARBA00022432"/>
    </source>
</evidence>
<comment type="similarity">
    <text evidence="2 8 9">Belongs to the GPI family.</text>
</comment>
<dbReference type="EMBL" id="FQXV01000008">
    <property type="protein sequence ID" value="SHI10784.1"/>
    <property type="molecule type" value="Genomic_DNA"/>
</dbReference>
<dbReference type="SUPFAM" id="SSF53697">
    <property type="entry name" value="SIS domain"/>
    <property type="match status" value="1"/>
</dbReference>
<evidence type="ECO:0000256" key="1">
    <source>
        <dbReference type="ARBA" id="ARBA00004926"/>
    </source>
</evidence>
<protein>
    <recommendedName>
        <fullName evidence="8">Glucose-6-phosphate isomerase</fullName>
        <shortName evidence="8">GPI</shortName>
        <ecNumber evidence="8">5.3.1.9</ecNumber>
    </recommendedName>
    <alternativeName>
        <fullName evidence="8">Phosphoglucose isomerase</fullName>
        <shortName evidence="8">PGI</shortName>
    </alternativeName>
    <alternativeName>
        <fullName evidence="8">Phosphohexose isomerase</fullName>
        <shortName evidence="8">PHI</shortName>
    </alternativeName>
</protein>
<evidence type="ECO:0000256" key="5">
    <source>
        <dbReference type="ARBA" id="ARBA00023152"/>
    </source>
</evidence>
<dbReference type="PROSITE" id="PS51463">
    <property type="entry name" value="P_GLUCOSE_ISOMERASE_3"/>
    <property type="match status" value="1"/>
</dbReference>
<dbReference type="FunFam" id="3.40.50.10490:FF:000016">
    <property type="entry name" value="Glucose-6-phosphate isomerase"/>
    <property type="match status" value="1"/>
</dbReference>
<organism evidence="10 11">
    <name type="scientific">Sporobacter termitidis DSM 10068</name>
    <dbReference type="NCBI Taxonomy" id="1123282"/>
    <lineage>
        <taxon>Bacteria</taxon>
        <taxon>Bacillati</taxon>
        <taxon>Bacillota</taxon>
        <taxon>Clostridia</taxon>
        <taxon>Eubacteriales</taxon>
        <taxon>Oscillospiraceae</taxon>
        <taxon>Sporobacter</taxon>
    </lineage>
</organism>
<dbReference type="Proteomes" id="UP000183995">
    <property type="component" value="Unassembled WGS sequence"/>
</dbReference>
<dbReference type="GO" id="GO:0006096">
    <property type="term" value="P:glycolytic process"/>
    <property type="evidence" value="ECO:0007669"/>
    <property type="project" value="UniProtKB-UniRule"/>
</dbReference>
<dbReference type="PRINTS" id="PR00662">
    <property type="entry name" value="G6PISOMERASE"/>
</dbReference>
<keyword evidence="6 8" id="KW-0413">Isomerase</keyword>
<dbReference type="InterPro" id="IPR001672">
    <property type="entry name" value="G6P_Isomerase"/>
</dbReference>
<keyword evidence="11" id="KW-1185">Reference proteome</keyword>
<name>A0A1M5YFW8_9FIRM</name>
<dbReference type="OrthoDB" id="140919at2"/>
<evidence type="ECO:0000256" key="7">
    <source>
        <dbReference type="ARBA" id="ARBA00029321"/>
    </source>
</evidence>
<evidence type="ECO:0000256" key="2">
    <source>
        <dbReference type="ARBA" id="ARBA00006604"/>
    </source>
</evidence>
<comment type="caution">
    <text evidence="8">Lacks conserved residue(s) required for the propagation of feature annotation.</text>
</comment>
<comment type="pathway">
    <text evidence="1 8 9">Carbohydrate degradation; glycolysis; D-glyceraldehyde 3-phosphate and glycerone phosphate from D-glucose: step 2/4.</text>
</comment>
<dbReference type="UniPathway" id="UPA00109">
    <property type="reaction ID" value="UER00181"/>
</dbReference>
<feature type="active site" description="Proton donor" evidence="8">
    <location>
        <position position="276"/>
    </location>
</feature>
<feature type="active site" evidence="8">
    <location>
        <position position="411"/>
    </location>
</feature>
<keyword evidence="5 8" id="KW-0324">Glycolysis</keyword>
<reference evidence="10 11" key="1">
    <citation type="submission" date="2016-11" db="EMBL/GenBank/DDBJ databases">
        <authorList>
            <person name="Jaros S."/>
            <person name="Januszkiewicz K."/>
            <person name="Wedrychowicz H."/>
        </authorList>
    </citation>
    <scope>NUCLEOTIDE SEQUENCE [LARGE SCALE GENOMIC DNA]</scope>
    <source>
        <strain evidence="10 11">DSM 10068</strain>
    </source>
</reference>
<comment type="catalytic activity">
    <reaction evidence="7 8 9">
        <text>alpha-D-glucose 6-phosphate = beta-D-fructose 6-phosphate</text>
        <dbReference type="Rhea" id="RHEA:11816"/>
        <dbReference type="ChEBI" id="CHEBI:57634"/>
        <dbReference type="ChEBI" id="CHEBI:58225"/>
        <dbReference type="EC" id="5.3.1.9"/>
    </reaction>
</comment>
<dbReference type="PANTHER" id="PTHR11469:SF1">
    <property type="entry name" value="GLUCOSE-6-PHOSPHATE ISOMERASE"/>
    <property type="match status" value="1"/>
</dbReference>
<dbReference type="STRING" id="1123282.SAMN02745823_02480"/>
<dbReference type="GO" id="GO:0048029">
    <property type="term" value="F:monosaccharide binding"/>
    <property type="evidence" value="ECO:0007669"/>
    <property type="project" value="TreeGrafter"/>
</dbReference>
<accession>A0A1M5YFW8</accession>
<evidence type="ECO:0000256" key="8">
    <source>
        <dbReference type="HAMAP-Rule" id="MF_00473"/>
    </source>
</evidence>